<name>A0A5B9W6J7_9BACT</name>
<dbReference type="Proteomes" id="UP000324233">
    <property type="component" value="Chromosome"/>
</dbReference>
<dbReference type="EMBL" id="CP042997">
    <property type="protein sequence ID" value="QEH35844.1"/>
    <property type="molecule type" value="Genomic_DNA"/>
</dbReference>
<evidence type="ECO:0000313" key="3">
    <source>
        <dbReference type="Proteomes" id="UP000324233"/>
    </source>
</evidence>
<dbReference type="RefSeq" id="WP_168221962.1">
    <property type="nucleotide sequence ID" value="NZ_CP042997.1"/>
</dbReference>
<accession>A0A5B9W6J7</accession>
<dbReference type="InterPro" id="IPR000182">
    <property type="entry name" value="GNAT_dom"/>
</dbReference>
<dbReference type="InterPro" id="IPR051531">
    <property type="entry name" value="N-acetyltransferase"/>
</dbReference>
<sequence length="192" mass="21473">MNARPTEGIETFATARMVAERLTLAHYAEIRRLHLHPQVMKTLSVDGQPLPDRVTREGIVQNEAHWGRHGFGFWVFREKGSGEFLGRAGLQAYRIEDEEAVGLAYAVVYDHWHRGLATEMAAGSLEVGFRRLLVPEVASWTLPGNLASRRVMEKLGFRFDADIALAGISHRLYRLTAVDWELARGRGAPAGP</sequence>
<dbReference type="AlphaFoldDB" id="A0A5B9W6J7"/>
<dbReference type="Pfam" id="PF13302">
    <property type="entry name" value="Acetyltransf_3"/>
    <property type="match status" value="1"/>
</dbReference>
<dbReference type="InterPro" id="IPR016181">
    <property type="entry name" value="Acyl_CoA_acyltransferase"/>
</dbReference>
<organism evidence="2 3">
    <name type="scientific">Aquisphaera giovannonii</name>
    <dbReference type="NCBI Taxonomy" id="406548"/>
    <lineage>
        <taxon>Bacteria</taxon>
        <taxon>Pseudomonadati</taxon>
        <taxon>Planctomycetota</taxon>
        <taxon>Planctomycetia</taxon>
        <taxon>Isosphaerales</taxon>
        <taxon>Isosphaeraceae</taxon>
        <taxon>Aquisphaera</taxon>
    </lineage>
</organism>
<proteinExistence type="predicted"/>
<gene>
    <name evidence="2" type="ORF">OJF2_44010</name>
</gene>
<reference evidence="2 3" key="1">
    <citation type="submission" date="2019-08" db="EMBL/GenBank/DDBJ databases">
        <title>Deep-cultivation of Planctomycetes and their phenomic and genomic characterization uncovers novel biology.</title>
        <authorList>
            <person name="Wiegand S."/>
            <person name="Jogler M."/>
            <person name="Boedeker C."/>
            <person name="Pinto D."/>
            <person name="Vollmers J."/>
            <person name="Rivas-Marin E."/>
            <person name="Kohn T."/>
            <person name="Peeters S.H."/>
            <person name="Heuer A."/>
            <person name="Rast P."/>
            <person name="Oberbeckmann S."/>
            <person name="Bunk B."/>
            <person name="Jeske O."/>
            <person name="Meyerdierks A."/>
            <person name="Storesund J.E."/>
            <person name="Kallscheuer N."/>
            <person name="Luecker S."/>
            <person name="Lage O.M."/>
            <person name="Pohl T."/>
            <person name="Merkel B.J."/>
            <person name="Hornburger P."/>
            <person name="Mueller R.-W."/>
            <person name="Bruemmer F."/>
            <person name="Labrenz M."/>
            <person name="Spormann A.M."/>
            <person name="Op den Camp H."/>
            <person name="Overmann J."/>
            <person name="Amann R."/>
            <person name="Jetten M.S.M."/>
            <person name="Mascher T."/>
            <person name="Medema M.H."/>
            <person name="Devos D.P."/>
            <person name="Kaster A.-K."/>
            <person name="Ovreas L."/>
            <person name="Rohde M."/>
            <person name="Galperin M.Y."/>
            <person name="Jogler C."/>
        </authorList>
    </citation>
    <scope>NUCLEOTIDE SEQUENCE [LARGE SCALE GENOMIC DNA]</scope>
    <source>
        <strain evidence="2 3">OJF2</strain>
    </source>
</reference>
<dbReference type="PROSITE" id="PS51186">
    <property type="entry name" value="GNAT"/>
    <property type="match status" value="1"/>
</dbReference>
<evidence type="ECO:0000313" key="2">
    <source>
        <dbReference type="EMBL" id="QEH35844.1"/>
    </source>
</evidence>
<feature type="domain" description="N-acetyltransferase" evidence="1">
    <location>
        <begin position="28"/>
        <end position="185"/>
    </location>
</feature>
<dbReference type="KEGG" id="agv:OJF2_44010"/>
<dbReference type="PANTHER" id="PTHR43792">
    <property type="entry name" value="GNAT FAMILY, PUTATIVE (AFU_ORTHOLOGUE AFUA_3G00765)-RELATED-RELATED"/>
    <property type="match status" value="1"/>
</dbReference>
<dbReference type="Gene3D" id="3.40.630.30">
    <property type="match status" value="1"/>
</dbReference>
<protein>
    <recommendedName>
        <fullName evidence="1">N-acetyltransferase domain-containing protein</fullName>
    </recommendedName>
</protein>
<dbReference type="PANTHER" id="PTHR43792:SF1">
    <property type="entry name" value="N-ACETYLTRANSFERASE DOMAIN-CONTAINING PROTEIN"/>
    <property type="match status" value="1"/>
</dbReference>
<evidence type="ECO:0000259" key="1">
    <source>
        <dbReference type="PROSITE" id="PS51186"/>
    </source>
</evidence>
<keyword evidence="3" id="KW-1185">Reference proteome</keyword>
<dbReference type="SUPFAM" id="SSF55729">
    <property type="entry name" value="Acyl-CoA N-acyltransferases (Nat)"/>
    <property type="match status" value="1"/>
</dbReference>
<dbReference type="GO" id="GO:0016747">
    <property type="term" value="F:acyltransferase activity, transferring groups other than amino-acyl groups"/>
    <property type="evidence" value="ECO:0007669"/>
    <property type="project" value="InterPro"/>
</dbReference>